<dbReference type="EMBL" id="PGEX01000001">
    <property type="protein sequence ID" value="PJJ42845.1"/>
    <property type="molecule type" value="Genomic_DNA"/>
</dbReference>
<comment type="caution">
    <text evidence="3">The sequence shown here is derived from an EMBL/GenBank/DDBJ whole genome shotgun (WGS) entry which is preliminary data.</text>
</comment>
<evidence type="ECO:0000313" key="2">
    <source>
        <dbReference type="EMBL" id="PJJ40100.1"/>
    </source>
</evidence>
<gene>
    <name evidence="2" type="ORF">BGX16_0006</name>
    <name evidence="3" type="ORF">BGX16_2896</name>
</gene>
<reference evidence="3 4" key="1">
    <citation type="submission" date="2017-11" db="EMBL/GenBank/DDBJ databases">
        <title>Animal gut microbial communities from fecal samples from Wisconsin, USA.</title>
        <authorList>
            <person name="Neumann A."/>
        </authorList>
    </citation>
    <scope>NUCLEOTIDE SEQUENCE [LARGE SCALE GENOMIC DNA]</scope>
    <source>
        <strain evidence="3 4">UWS3</strain>
    </source>
</reference>
<dbReference type="SUPFAM" id="SSF52540">
    <property type="entry name" value="P-loop containing nucleoside triphosphate hydrolases"/>
    <property type="match status" value="1"/>
</dbReference>
<accession>A0A2M9AAV1</accession>
<dbReference type="AlphaFoldDB" id="A0A2M9AAV1"/>
<dbReference type="Pfam" id="PF01637">
    <property type="entry name" value="ATPase_2"/>
    <property type="match status" value="1"/>
</dbReference>
<dbReference type="PANTHER" id="PTHR34301:SF8">
    <property type="entry name" value="ATPASE DOMAIN-CONTAINING PROTEIN"/>
    <property type="match status" value="1"/>
</dbReference>
<organism evidence="3 4">
    <name type="scientific">Hallerella succinigenes</name>
    <dbReference type="NCBI Taxonomy" id="1896222"/>
    <lineage>
        <taxon>Bacteria</taxon>
        <taxon>Pseudomonadati</taxon>
        <taxon>Fibrobacterota</taxon>
        <taxon>Fibrobacteria</taxon>
        <taxon>Fibrobacterales</taxon>
        <taxon>Fibrobacteraceae</taxon>
        <taxon>Hallerella</taxon>
    </lineage>
</organism>
<protein>
    <recommendedName>
        <fullName evidence="1">ATPase domain-containing protein</fullName>
    </recommendedName>
</protein>
<dbReference type="GO" id="GO:0005524">
    <property type="term" value="F:ATP binding"/>
    <property type="evidence" value="ECO:0007669"/>
    <property type="project" value="InterPro"/>
</dbReference>
<proteinExistence type="predicted"/>
<dbReference type="Proteomes" id="UP000231134">
    <property type="component" value="Unassembled WGS sequence"/>
</dbReference>
<dbReference type="InterPro" id="IPR011579">
    <property type="entry name" value="ATPase_dom"/>
</dbReference>
<name>A0A2M9AAV1_9BACT</name>
<feature type="domain" description="ATPase" evidence="1">
    <location>
        <begin position="15"/>
        <end position="211"/>
    </location>
</feature>
<dbReference type="EMBL" id="PGEX01000001">
    <property type="protein sequence ID" value="PJJ40100.1"/>
    <property type="molecule type" value="Genomic_DNA"/>
</dbReference>
<dbReference type="PANTHER" id="PTHR34301">
    <property type="entry name" value="DNA-BINDING PROTEIN-RELATED"/>
    <property type="match status" value="1"/>
</dbReference>
<dbReference type="RefSeq" id="WP_198514819.1">
    <property type="nucleotide sequence ID" value="NZ_PGEX01000001.1"/>
</dbReference>
<evidence type="ECO:0000313" key="3">
    <source>
        <dbReference type="EMBL" id="PJJ42845.1"/>
    </source>
</evidence>
<evidence type="ECO:0000313" key="4">
    <source>
        <dbReference type="Proteomes" id="UP000231134"/>
    </source>
</evidence>
<evidence type="ECO:0000259" key="1">
    <source>
        <dbReference type="Pfam" id="PF01637"/>
    </source>
</evidence>
<keyword evidence="4" id="KW-1185">Reference proteome</keyword>
<dbReference type="InterPro" id="IPR027417">
    <property type="entry name" value="P-loop_NTPase"/>
</dbReference>
<sequence length="354" mass="41126">MNPFKFGTIVEDEYFTDRVNELAQIKELLNSENHLVLISPRRFGKSSLVARALRQIGRPSITIDFMKVLNVEDLASQILRQVFQIHKFEKIKHLMKLFRVVPTLSFNPVTEGMDVSFVPSVGKPSAMLEDSLDLLEKVSSAKNRLIVVFDEFQEVNSIDKTLAKQLRAIMQRQKGLNYVFMGSQESMMEEIFEKKKSPFFHFGERMNLKKIPYEDFYSYIESRLPNMPAERKAAITEEILKFTDVHPYYTQQLSAAVYNAIEYSKVKENPVAHAIKRQVEEHSLDYERLWANMNRTDRKVMLALANRRNPMTDRSMAPSTLFSAIKRLLKQGYVIKTTGYELEDPFFGEWILGN</sequence>
<dbReference type="Gene3D" id="3.40.50.300">
    <property type="entry name" value="P-loop containing nucleotide triphosphate hydrolases"/>
    <property type="match status" value="1"/>
</dbReference>